<dbReference type="InterPro" id="IPR006579">
    <property type="entry name" value="Pre_C2HC_dom"/>
</dbReference>
<dbReference type="PANTHER" id="PTHR33273:SF2">
    <property type="entry name" value="ENDONUCLEASE_EXONUCLEASE_PHOSPHATASE DOMAIN-CONTAINING PROTEIN"/>
    <property type="match status" value="1"/>
</dbReference>
<dbReference type="Proteomes" id="UP000886998">
    <property type="component" value="Unassembled WGS sequence"/>
</dbReference>
<keyword evidence="4" id="KW-1185">Reference proteome</keyword>
<dbReference type="PANTHER" id="PTHR33273">
    <property type="entry name" value="DOMAIN-CONTAINING PROTEIN, PUTATIVE-RELATED"/>
    <property type="match status" value="1"/>
</dbReference>
<proteinExistence type="predicted"/>
<dbReference type="AlphaFoldDB" id="A0A8X7BYJ3"/>
<protein>
    <submittedName>
        <fullName evidence="3">Nucleic-acid-binding protein from transposon X-element</fullName>
    </submittedName>
</protein>
<sequence>MADNKQLKAVIRGLPTDYDQKEIASELKGFGFEPSHISILRNRKTNTNMPLFLLVLKRNEENKQIFHITNIGFFRVVIEPLKGSSMPPQCYRCQEFYHHSRLCNRAPKCLKCSGSHLTADYKKSTKSPAKCANCGGPHPANFSGCPSNPVNRRQQKKQPNKNIWTEKAKERAQKSTPLQQKPSYAAAVAKNTPSKINTSDAKSIMQ</sequence>
<organism evidence="3 4">
    <name type="scientific">Trichonephila inaurata madagascariensis</name>
    <dbReference type="NCBI Taxonomy" id="2747483"/>
    <lineage>
        <taxon>Eukaryota</taxon>
        <taxon>Metazoa</taxon>
        <taxon>Ecdysozoa</taxon>
        <taxon>Arthropoda</taxon>
        <taxon>Chelicerata</taxon>
        <taxon>Arachnida</taxon>
        <taxon>Araneae</taxon>
        <taxon>Araneomorphae</taxon>
        <taxon>Entelegynae</taxon>
        <taxon>Araneoidea</taxon>
        <taxon>Nephilidae</taxon>
        <taxon>Trichonephila</taxon>
        <taxon>Trichonephila inaurata</taxon>
    </lineage>
</organism>
<evidence type="ECO:0000256" key="1">
    <source>
        <dbReference type="SAM" id="MobiDB-lite"/>
    </source>
</evidence>
<feature type="region of interest" description="Disordered" evidence="1">
    <location>
        <begin position="142"/>
        <end position="206"/>
    </location>
</feature>
<feature type="compositionally biased region" description="Basic and acidic residues" evidence="1">
    <location>
        <begin position="164"/>
        <end position="173"/>
    </location>
</feature>
<dbReference type="OrthoDB" id="8123891at2759"/>
<comment type="caution">
    <text evidence="3">The sequence shown here is derived from an EMBL/GenBank/DDBJ whole genome shotgun (WGS) entry which is preliminary data.</text>
</comment>
<reference evidence="3" key="1">
    <citation type="submission" date="2020-08" db="EMBL/GenBank/DDBJ databases">
        <title>Multicomponent nature underlies the extraordinary mechanical properties of spider dragline silk.</title>
        <authorList>
            <person name="Kono N."/>
            <person name="Nakamura H."/>
            <person name="Mori M."/>
            <person name="Yoshida Y."/>
            <person name="Ohtoshi R."/>
            <person name="Malay A.D."/>
            <person name="Moran D.A.P."/>
            <person name="Tomita M."/>
            <person name="Numata K."/>
            <person name="Arakawa K."/>
        </authorList>
    </citation>
    <scope>NUCLEOTIDE SEQUENCE</scope>
</reference>
<gene>
    <name evidence="3" type="primary">ORF1_100</name>
    <name evidence="3" type="ORF">TNIN_286441</name>
</gene>
<feature type="domain" description="Pre-C2HC" evidence="2">
    <location>
        <begin position="21"/>
        <end position="81"/>
    </location>
</feature>
<accession>A0A8X7BYJ3</accession>
<dbReference type="Pfam" id="PF07530">
    <property type="entry name" value="PRE_C2HC"/>
    <property type="match status" value="1"/>
</dbReference>
<dbReference type="EMBL" id="BMAV01006077">
    <property type="protein sequence ID" value="GFY47733.1"/>
    <property type="molecule type" value="Genomic_DNA"/>
</dbReference>
<name>A0A8X7BYJ3_9ARAC</name>
<evidence type="ECO:0000259" key="2">
    <source>
        <dbReference type="Pfam" id="PF07530"/>
    </source>
</evidence>
<evidence type="ECO:0000313" key="3">
    <source>
        <dbReference type="EMBL" id="GFY47733.1"/>
    </source>
</evidence>
<evidence type="ECO:0000313" key="4">
    <source>
        <dbReference type="Proteomes" id="UP000886998"/>
    </source>
</evidence>
<feature type="compositionally biased region" description="Polar residues" evidence="1">
    <location>
        <begin position="191"/>
        <end position="206"/>
    </location>
</feature>